<dbReference type="AlphaFoldDB" id="A0A7R9IVN6"/>
<evidence type="ECO:0000256" key="1">
    <source>
        <dbReference type="ARBA" id="ARBA00006885"/>
    </source>
</evidence>
<dbReference type="Pfam" id="PF03364">
    <property type="entry name" value="Polyketide_cyc"/>
    <property type="match status" value="1"/>
</dbReference>
<dbReference type="HAMAP" id="MF_00460">
    <property type="entry name" value="UPF0125_RnfH"/>
    <property type="match status" value="1"/>
</dbReference>
<evidence type="ECO:0000313" key="5">
    <source>
        <dbReference type="EMBL" id="CAD7567764.1"/>
    </source>
</evidence>
<dbReference type="NCBIfam" id="NF002490">
    <property type="entry name" value="PRK01777.1"/>
    <property type="match status" value="1"/>
</dbReference>
<protein>
    <submittedName>
        <fullName evidence="5">(California timema) hypothetical protein</fullName>
    </submittedName>
</protein>
<comment type="function">
    <text evidence="3">Required for the function of coenzyme Q in the respiratory chain. May serve as a chaperone or may be involved in the transport of Q6 from its site of synthesis to the catalytic sites of the respiratory complexes.</text>
</comment>
<dbReference type="InterPro" id="IPR044996">
    <property type="entry name" value="COQ10-like"/>
</dbReference>
<dbReference type="PANTHER" id="PTHR12901:SF10">
    <property type="entry name" value="COENZYME Q-BINDING PROTEIN COQ10, MITOCHONDRIAL"/>
    <property type="match status" value="1"/>
</dbReference>
<name>A0A7R9IVN6_TIMCA</name>
<dbReference type="InterPro" id="IPR005031">
    <property type="entry name" value="COQ10_START"/>
</dbReference>
<feature type="domain" description="Coenzyme Q-binding protein COQ10 START" evidence="4">
    <location>
        <begin position="10"/>
        <end position="135"/>
    </location>
</feature>
<gene>
    <name evidence="5" type="ORF">TCMB3V08_LOCUS546</name>
</gene>
<evidence type="ECO:0000256" key="3">
    <source>
        <dbReference type="ARBA" id="ARBA00024947"/>
    </source>
</evidence>
<dbReference type="Gene3D" id="3.30.530.20">
    <property type="match status" value="1"/>
</dbReference>
<dbReference type="InterPro" id="IPR016155">
    <property type="entry name" value="Mopterin_synth/thiamin_S_b"/>
</dbReference>
<dbReference type="FunFam" id="3.30.530.20:FF:000005">
    <property type="entry name" value="Type II toxin-antitoxin system toxin RatA"/>
    <property type="match status" value="1"/>
</dbReference>
<dbReference type="NCBIfam" id="NF007999">
    <property type="entry name" value="PRK10724.1"/>
    <property type="match status" value="1"/>
</dbReference>
<reference evidence="5" key="1">
    <citation type="submission" date="2020-11" db="EMBL/GenBank/DDBJ databases">
        <authorList>
            <person name="Tran Van P."/>
        </authorList>
    </citation>
    <scope>NUCLEOTIDE SEQUENCE</scope>
</reference>
<comment type="similarity">
    <text evidence="1">Belongs to the COQ10 family.</text>
</comment>
<dbReference type="PANTHER" id="PTHR12901">
    <property type="entry name" value="SPERM PROTEIN HOMOLOG"/>
    <property type="match status" value="1"/>
</dbReference>
<dbReference type="SUPFAM" id="SSF55961">
    <property type="entry name" value="Bet v1-like"/>
    <property type="match status" value="1"/>
</dbReference>
<dbReference type="InterPro" id="IPR023393">
    <property type="entry name" value="START-like_dom_sf"/>
</dbReference>
<dbReference type="SUPFAM" id="SSF54285">
    <property type="entry name" value="MoaD/ThiS"/>
    <property type="match status" value="1"/>
</dbReference>
<comment type="subunit">
    <text evidence="2">Interacts with coenzyme Q.</text>
</comment>
<dbReference type="GO" id="GO:0045333">
    <property type="term" value="P:cellular respiration"/>
    <property type="evidence" value="ECO:0007669"/>
    <property type="project" value="InterPro"/>
</dbReference>
<dbReference type="GO" id="GO:0048039">
    <property type="term" value="F:ubiquinone binding"/>
    <property type="evidence" value="ECO:0007669"/>
    <property type="project" value="InterPro"/>
</dbReference>
<sequence>MAQISRSALVPFSAGQMYKLVNDVDAYPQFLPGCTGSRVLDASDNQMTASVDVSKAGISKTFTTRNTLTDNQSIHMQLVDGPFRKLTGGWKFVSLGDDACKVELSLEFEFTNMLVEMAFGRIFKELANSMVQAFTQRAKELYVKVEQGSTVEQAIHKSGLLELRREIDLSSNKVGIYSRPVKLGDEVNEGDRIEIYRPLIADPKELRRQRAERAAESKK</sequence>
<dbReference type="EMBL" id="OE179149">
    <property type="protein sequence ID" value="CAD7567764.1"/>
    <property type="molecule type" value="Genomic_DNA"/>
</dbReference>
<proteinExistence type="inferred from homology"/>
<dbReference type="InterPro" id="IPR005346">
    <property type="entry name" value="RnfH"/>
</dbReference>
<evidence type="ECO:0000256" key="2">
    <source>
        <dbReference type="ARBA" id="ARBA00011814"/>
    </source>
</evidence>
<dbReference type="CDD" id="cd07813">
    <property type="entry name" value="COQ10p_like"/>
    <property type="match status" value="1"/>
</dbReference>
<organism evidence="5">
    <name type="scientific">Timema californicum</name>
    <name type="common">California timema</name>
    <name type="synonym">Walking stick</name>
    <dbReference type="NCBI Taxonomy" id="61474"/>
    <lineage>
        <taxon>Eukaryota</taxon>
        <taxon>Metazoa</taxon>
        <taxon>Ecdysozoa</taxon>
        <taxon>Arthropoda</taxon>
        <taxon>Hexapoda</taxon>
        <taxon>Insecta</taxon>
        <taxon>Pterygota</taxon>
        <taxon>Neoptera</taxon>
        <taxon>Polyneoptera</taxon>
        <taxon>Phasmatodea</taxon>
        <taxon>Timematodea</taxon>
        <taxon>Timematoidea</taxon>
        <taxon>Timematidae</taxon>
        <taxon>Timema</taxon>
    </lineage>
</organism>
<evidence type="ECO:0000259" key="4">
    <source>
        <dbReference type="Pfam" id="PF03364"/>
    </source>
</evidence>
<accession>A0A7R9IVN6</accession>